<accession>A0A5J9TRD3</accession>
<proteinExistence type="predicted"/>
<keyword evidence="1" id="KW-0812">Transmembrane</keyword>
<dbReference type="EMBL" id="RWGY01000031">
    <property type="protein sequence ID" value="TVU13912.1"/>
    <property type="molecule type" value="Genomic_DNA"/>
</dbReference>
<dbReference type="Gramene" id="TVU13912">
    <property type="protein sequence ID" value="TVU13912"/>
    <property type="gene ID" value="EJB05_37348"/>
</dbReference>
<protein>
    <recommendedName>
        <fullName evidence="5">Magnesium transporter</fullName>
    </recommendedName>
</protein>
<feature type="chain" id="PRO_5023846762" description="Magnesium transporter" evidence="2">
    <location>
        <begin position="40"/>
        <end position="187"/>
    </location>
</feature>
<dbReference type="AlphaFoldDB" id="A0A5J9TRD3"/>
<keyword evidence="1" id="KW-0472">Membrane</keyword>
<gene>
    <name evidence="3" type="ORF">EJB05_37348</name>
</gene>
<keyword evidence="1" id="KW-1133">Transmembrane helix</keyword>
<evidence type="ECO:0000256" key="2">
    <source>
        <dbReference type="SAM" id="SignalP"/>
    </source>
</evidence>
<comment type="caution">
    <text evidence="3">The sequence shown here is derived from an EMBL/GenBank/DDBJ whole genome shotgun (WGS) entry which is preliminary data.</text>
</comment>
<organism evidence="3 4">
    <name type="scientific">Eragrostis curvula</name>
    <name type="common">weeping love grass</name>
    <dbReference type="NCBI Taxonomy" id="38414"/>
    <lineage>
        <taxon>Eukaryota</taxon>
        <taxon>Viridiplantae</taxon>
        <taxon>Streptophyta</taxon>
        <taxon>Embryophyta</taxon>
        <taxon>Tracheophyta</taxon>
        <taxon>Spermatophyta</taxon>
        <taxon>Magnoliopsida</taxon>
        <taxon>Liliopsida</taxon>
        <taxon>Poales</taxon>
        <taxon>Poaceae</taxon>
        <taxon>PACMAD clade</taxon>
        <taxon>Chloridoideae</taxon>
        <taxon>Eragrostideae</taxon>
        <taxon>Eragrostidinae</taxon>
        <taxon>Eragrostis</taxon>
    </lineage>
</organism>
<feature type="transmembrane region" description="Helical" evidence="1">
    <location>
        <begin position="154"/>
        <end position="171"/>
    </location>
</feature>
<evidence type="ECO:0008006" key="5">
    <source>
        <dbReference type="Google" id="ProtNLM"/>
    </source>
</evidence>
<sequence>MPSPCGFHLRRPRPPPRRADPACTVLFLLLAARIRPASSSSTPSPPDLASSVLVHPSPPGPASALLADALTGRSASAVLVDGLITGSRAWCCPVLRVVLVMGMYCYRLRVTSAAYSVNFMNLIPIVTCVTAITVDMAVEILNLGYHMDLRDRDPAGIVGTVVAVQGLFLVISHGENGSYCRYWGNVL</sequence>
<evidence type="ECO:0000313" key="4">
    <source>
        <dbReference type="Proteomes" id="UP000324897"/>
    </source>
</evidence>
<dbReference type="Proteomes" id="UP000324897">
    <property type="component" value="Unassembled WGS sequence"/>
</dbReference>
<feature type="non-terminal residue" evidence="3">
    <location>
        <position position="1"/>
    </location>
</feature>
<name>A0A5J9TRD3_9POAL</name>
<feature type="signal peptide" evidence="2">
    <location>
        <begin position="1"/>
        <end position="39"/>
    </location>
</feature>
<keyword evidence="4" id="KW-1185">Reference proteome</keyword>
<evidence type="ECO:0000313" key="3">
    <source>
        <dbReference type="EMBL" id="TVU13912.1"/>
    </source>
</evidence>
<dbReference type="OrthoDB" id="1728340at2759"/>
<keyword evidence="2" id="KW-0732">Signal</keyword>
<reference evidence="3 4" key="1">
    <citation type="journal article" date="2019" name="Sci. Rep.">
        <title>A high-quality genome of Eragrostis curvula grass provides insights into Poaceae evolution and supports new strategies to enhance forage quality.</title>
        <authorList>
            <person name="Carballo J."/>
            <person name="Santos B.A.C.M."/>
            <person name="Zappacosta D."/>
            <person name="Garbus I."/>
            <person name="Selva J.P."/>
            <person name="Gallo C.A."/>
            <person name="Diaz A."/>
            <person name="Albertini E."/>
            <person name="Caccamo M."/>
            <person name="Echenique V."/>
        </authorList>
    </citation>
    <scope>NUCLEOTIDE SEQUENCE [LARGE SCALE GENOMIC DNA]</scope>
    <source>
        <strain evidence="4">cv. Victoria</strain>
        <tissue evidence="3">Leaf</tissue>
    </source>
</reference>
<evidence type="ECO:0000256" key="1">
    <source>
        <dbReference type="SAM" id="Phobius"/>
    </source>
</evidence>
<feature type="transmembrane region" description="Helical" evidence="1">
    <location>
        <begin position="113"/>
        <end position="134"/>
    </location>
</feature>